<dbReference type="Proteomes" id="UP001457282">
    <property type="component" value="Unassembled WGS sequence"/>
</dbReference>
<evidence type="ECO:0000256" key="6">
    <source>
        <dbReference type="SAM" id="Coils"/>
    </source>
</evidence>
<dbReference type="GO" id="GO:0000978">
    <property type="term" value="F:RNA polymerase II cis-regulatory region sequence-specific DNA binding"/>
    <property type="evidence" value="ECO:0007669"/>
    <property type="project" value="TreeGrafter"/>
</dbReference>
<protein>
    <recommendedName>
        <fullName evidence="7">MADS-box domain-containing protein</fullName>
    </recommendedName>
</protein>
<dbReference type="GO" id="GO:0005634">
    <property type="term" value="C:nucleus"/>
    <property type="evidence" value="ECO:0007669"/>
    <property type="project" value="UniProtKB-SubCell"/>
</dbReference>
<dbReference type="AlphaFoldDB" id="A0AAW1XMX9"/>
<accession>A0AAW1XMX9</accession>
<evidence type="ECO:0000256" key="1">
    <source>
        <dbReference type="ARBA" id="ARBA00004123"/>
    </source>
</evidence>
<dbReference type="GO" id="GO:0046983">
    <property type="term" value="F:protein dimerization activity"/>
    <property type="evidence" value="ECO:0007669"/>
    <property type="project" value="InterPro"/>
</dbReference>
<reference evidence="8 9" key="1">
    <citation type="journal article" date="2023" name="G3 (Bethesda)">
        <title>A chromosome-length genome assembly and annotation of blackberry (Rubus argutus, cv. 'Hillquist').</title>
        <authorList>
            <person name="Bruna T."/>
            <person name="Aryal R."/>
            <person name="Dudchenko O."/>
            <person name="Sargent D.J."/>
            <person name="Mead D."/>
            <person name="Buti M."/>
            <person name="Cavallini A."/>
            <person name="Hytonen T."/>
            <person name="Andres J."/>
            <person name="Pham M."/>
            <person name="Weisz D."/>
            <person name="Mascagni F."/>
            <person name="Usai G."/>
            <person name="Natali L."/>
            <person name="Bassil N."/>
            <person name="Fernandez G.E."/>
            <person name="Lomsadze A."/>
            <person name="Armour M."/>
            <person name="Olukolu B."/>
            <person name="Poorten T."/>
            <person name="Britton C."/>
            <person name="Davik J."/>
            <person name="Ashrafi H."/>
            <person name="Aiden E.L."/>
            <person name="Borodovsky M."/>
            <person name="Worthington M."/>
        </authorList>
    </citation>
    <scope>NUCLEOTIDE SEQUENCE [LARGE SCALE GENOMIC DNA]</scope>
    <source>
        <strain evidence="8">PI 553951</strain>
    </source>
</reference>
<proteinExistence type="predicted"/>
<evidence type="ECO:0000259" key="7">
    <source>
        <dbReference type="PROSITE" id="PS50066"/>
    </source>
</evidence>
<feature type="domain" description="MADS-box" evidence="7">
    <location>
        <begin position="3"/>
        <end position="53"/>
    </location>
</feature>
<organism evidence="8 9">
    <name type="scientific">Rubus argutus</name>
    <name type="common">Southern blackberry</name>
    <dbReference type="NCBI Taxonomy" id="59490"/>
    <lineage>
        <taxon>Eukaryota</taxon>
        <taxon>Viridiplantae</taxon>
        <taxon>Streptophyta</taxon>
        <taxon>Embryophyta</taxon>
        <taxon>Tracheophyta</taxon>
        <taxon>Spermatophyta</taxon>
        <taxon>Magnoliopsida</taxon>
        <taxon>eudicotyledons</taxon>
        <taxon>Gunneridae</taxon>
        <taxon>Pentapetalae</taxon>
        <taxon>rosids</taxon>
        <taxon>fabids</taxon>
        <taxon>Rosales</taxon>
        <taxon>Rosaceae</taxon>
        <taxon>Rosoideae</taxon>
        <taxon>Rosoideae incertae sedis</taxon>
        <taxon>Rubus</taxon>
    </lineage>
</organism>
<evidence type="ECO:0000256" key="4">
    <source>
        <dbReference type="ARBA" id="ARBA00023163"/>
    </source>
</evidence>
<keyword evidence="4" id="KW-0804">Transcription</keyword>
<keyword evidence="6" id="KW-0175">Coiled coil</keyword>
<comment type="subcellular location">
    <subcellularLocation>
        <location evidence="1">Nucleus</location>
    </subcellularLocation>
</comment>
<evidence type="ECO:0000313" key="9">
    <source>
        <dbReference type="Proteomes" id="UP001457282"/>
    </source>
</evidence>
<dbReference type="InterPro" id="IPR002100">
    <property type="entry name" value="TF_MADSbox"/>
</dbReference>
<dbReference type="PRINTS" id="PR00404">
    <property type="entry name" value="MADSDOMAIN"/>
</dbReference>
<dbReference type="Pfam" id="PF00319">
    <property type="entry name" value="SRF-TF"/>
    <property type="match status" value="1"/>
</dbReference>
<feature type="coiled-coil region" evidence="6">
    <location>
        <begin position="87"/>
        <end position="152"/>
    </location>
</feature>
<dbReference type="GO" id="GO:0000981">
    <property type="term" value="F:DNA-binding transcription factor activity, RNA polymerase II-specific"/>
    <property type="evidence" value="ECO:0007669"/>
    <property type="project" value="TreeGrafter"/>
</dbReference>
<sequence>MGRSNTRLRLELIKNEKSRNVTFRKRKKGLLKKAHELSILCGVKSCVIIYENKPSGQPVRPETYPDNPGEVEQIIDKFVSVHSSKVRRDAETLADFYNRKIMELKKETAELREENDKAWFSSWDDRLNNFSLDQVHALIQKLEHTMEDVQKHHDTVMGSKQYAIHEGLLPQMASFPNNDVEYYQMLALNQCRTSGSMMYKNDGGSPEEQYNLQPLFQSSLIDHQAHQNYYNGSITMNGNGMSWLDYNIQNAPSTSNASNYAKASSSMKLGSCLQYGSLDENVAFYHVPPQNVYPMSASYLFDQYQPFSASQRLVKTNASSSQT</sequence>
<dbReference type="PANTHER" id="PTHR11945">
    <property type="entry name" value="MADS BOX PROTEIN"/>
    <property type="match status" value="1"/>
</dbReference>
<keyword evidence="9" id="KW-1185">Reference proteome</keyword>
<evidence type="ECO:0000313" key="8">
    <source>
        <dbReference type="EMBL" id="KAK9937944.1"/>
    </source>
</evidence>
<name>A0AAW1XMX9_RUBAR</name>
<dbReference type="PANTHER" id="PTHR11945:SF176">
    <property type="entry name" value="MADS-BOX TRANSCRIPTION FACTOR FAMILY PROTEIN"/>
    <property type="match status" value="1"/>
</dbReference>
<evidence type="ECO:0000256" key="3">
    <source>
        <dbReference type="ARBA" id="ARBA00023125"/>
    </source>
</evidence>
<keyword evidence="2" id="KW-0805">Transcription regulation</keyword>
<gene>
    <name evidence="8" type="ORF">M0R45_014708</name>
</gene>
<keyword evidence="3" id="KW-0238">DNA-binding</keyword>
<dbReference type="SUPFAM" id="SSF55455">
    <property type="entry name" value="SRF-like"/>
    <property type="match status" value="1"/>
</dbReference>
<dbReference type="PROSITE" id="PS50066">
    <property type="entry name" value="MADS_BOX_2"/>
    <property type="match status" value="1"/>
</dbReference>
<dbReference type="EMBL" id="JBEDUW010000003">
    <property type="protein sequence ID" value="KAK9937944.1"/>
    <property type="molecule type" value="Genomic_DNA"/>
</dbReference>
<dbReference type="Gene3D" id="3.40.1810.10">
    <property type="entry name" value="Transcription factor, MADS-box"/>
    <property type="match status" value="1"/>
</dbReference>
<evidence type="ECO:0000256" key="2">
    <source>
        <dbReference type="ARBA" id="ARBA00023015"/>
    </source>
</evidence>
<dbReference type="InterPro" id="IPR036879">
    <property type="entry name" value="TF_MADSbox_sf"/>
</dbReference>
<dbReference type="SMART" id="SM00432">
    <property type="entry name" value="MADS"/>
    <property type="match status" value="1"/>
</dbReference>
<comment type="caution">
    <text evidence="8">The sequence shown here is derived from an EMBL/GenBank/DDBJ whole genome shotgun (WGS) entry which is preliminary data.</text>
</comment>
<keyword evidence="5" id="KW-0539">Nucleus</keyword>
<evidence type="ECO:0000256" key="5">
    <source>
        <dbReference type="ARBA" id="ARBA00023242"/>
    </source>
</evidence>